<reference evidence="2" key="1">
    <citation type="journal article" date="2013" name="Nature">
        <title>Pan genome of the phytoplankton Emiliania underpins its global distribution.</title>
        <authorList>
            <person name="Read B.A."/>
            <person name="Kegel J."/>
            <person name="Klute M.J."/>
            <person name="Kuo A."/>
            <person name="Lefebvre S.C."/>
            <person name="Maumus F."/>
            <person name="Mayer C."/>
            <person name="Miller J."/>
            <person name="Monier A."/>
            <person name="Salamov A."/>
            <person name="Young J."/>
            <person name="Aguilar M."/>
            <person name="Claverie J.M."/>
            <person name="Frickenhaus S."/>
            <person name="Gonzalez K."/>
            <person name="Herman E.K."/>
            <person name="Lin Y.C."/>
            <person name="Napier J."/>
            <person name="Ogata H."/>
            <person name="Sarno A.F."/>
            <person name="Shmutz J."/>
            <person name="Schroeder D."/>
            <person name="de Vargas C."/>
            <person name="Verret F."/>
            <person name="von Dassow P."/>
            <person name="Valentin K."/>
            <person name="Van de Peer Y."/>
            <person name="Wheeler G."/>
            <person name="Dacks J.B."/>
            <person name="Delwiche C.F."/>
            <person name="Dyhrman S.T."/>
            <person name="Glockner G."/>
            <person name="John U."/>
            <person name="Richards T."/>
            <person name="Worden A.Z."/>
            <person name="Zhang X."/>
            <person name="Grigoriev I.V."/>
            <person name="Allen A.E."/>
            <person name="Bidle K."/>
            <person name="Borodovsky M."/>
            <person name="Bowler C."/>
            <person name="Brownlee C."/>
            <person name="Cock J.M."/>
            <person name="Elias M."/>
            <person name="Gladyshev V.N."/>
            <person name="Groth M."/>
            <person name="Guda C."/>
            <person name="Hadaegh A."/>
            <person name="Iglesias-Rodriguez M.D."/>
            <person name="Jenkins J."/>
            <person name="Jones B.M."/>
            <person name="Lawson T."/>
            <person name="Leese F."/>
            <person name="Lindquist E."/>
            <person name="Lobanov A."/>
            <person name="Lomsadze A."/>
            <person name="Malik S.B."/>
            <person name="Marsh M.E."/>
            <person name="Mackinder L."/>
            <person name="Mock T."/>
            <person name="Mueller-Roeber B."/>
            <person name="Pagarete A."/>
            <person name="Parker M."/>
            <person name="Probert I."/>
            <person name="Quesneville H."/>
            <person name="Raines C."/>
            <person name="Rensing S.A."/>
            <person name="Riano-Pachon D.M."/>
            <person name="Richier S."/>
            <person name="Rokitta S."/>
            <person name="Shiraiwa Y."/>
            <person name="Soanes D.M."/>
            <person name="van der Giezen M."/>
            <person name="Wahlund T.M."/>
            <person name="Williams B."/>
            <person name="Wilson W."/>
            <person name="Wolfe G."/>
            <person name="Wurch L.L."/>
        </authorList>
    </citation>
    <scope>NUCLEOTIDE SEQUENCE</scope>
</reference>
<dbReference type="Proteomes" id="UP000013827">
    <property type="component" value="Unassembled WGS sequence"/>
</dbReference>
<dbReference type="HOGENOM" id="CLU_1800104_0_0_1"/>
<dbReference type="GeneID" id="17282994"/>
<proteinExistence type="predicted"/>
<accession>A0A0D3KPN9</accession>
<protein>
    <submittedName>
        <fullName evidence="1">Uncharacterized protein</fullName>
    </submittedName>
</protein>
<evidence type="ECO:0000313" key="2">
    <source>
        <dbReference type="Proteomes" id="UP000013827"/>
    </source>
</evidence>
<dbReference type="KEGG" id="ehx:EMIHUDRAFT_251997"/>
<organism evidence="1 2">
    <name type="scientific">Emiliania huxleyi (strain CCMP1516)</name>
    <dbReference type="NCBI Taxonomy" id="280463"/>
    <lineage>
        <taxon>Eukaryota</taxon>
        <taxon>Haptista</taxon>
        <taxon>Haptophyta</taxon>
        <taxon>Prymnesiophyceae</taxon>
        <taxon>Isochrysidales</taxon>
        <taxon>Noelaerhabdaceae</taxon>
        <taxon>Emiliania</taxon>
    </lineage>
</organism>
<dbReference type="EnsemblProtists" id="EOD37724">
    <property type="protein sequence ID" value="EOD37724"/>
    <property type="gene ID" value="EMIHUDRAFT_251997"/>
</dbReference>
<dbReference type="AlphaFoldDB" id="A0A0D3KPN9"/>
<dbReference type="PaxDb" id="2903-EOD37724"/>
<sequence length="144" mass="15159">MDTHPAYCTVNKFAFCYAKCEVLQRMTSKMLRGTAAVALEAACSETETGAQLILVVCNGIVVGSVGGETAATLAGAIAAGELDLVGGNRAPSWSEADFDVFLLGHRRAGAACEWAERLSARCDGFEAHVWAEKRDCSSGTCECC</sequence>
<name>A0A0D3KPN9_EMIH1</name>
<evidence type="ECO:0000313" key="1">
    <source>
        <dbReference type="EnsemblProtists" id="EOD37724"/>
    </source>
</evidence>
<dbReference type="RefSeq" id="XP_005790153.1">
    <property type="nucleotide sequence ID" value="XM_005790096.1"/>
</dbReference>
<keyword evidence="2" id="KW-1185">Reference proteome</keyword>
<reference evidence="1" key="2">
    <citation type="submission" date="2024-10" db="UniProtKB">
        <authorList>
            <consortium name="EnsemblProtists"/>
        </authorList>
    </citation>
    <scope>IDENTIFICATION</scope>
</reference>